<evidence type="ECO:0000256" key="1">
    <source>
        <dbReference type="SAM" id="MobiDB-lite"/>
    </source>
</evidence>
<feature type="compositionally biased region" description="Polar residues" evidence="1">
    <location>
        <begin position="84"/>
        <end position="99"/>
    </location>
</feature>
<comment type="caution">
    <text evidence="2">The sequence shown here is derived from an EMBL/GenBank/DDBJ whole genome shotgun (WGS) entry which is preliminary data.</text>
</comment>
<organism evidence="2 3">
    <name type="scientific">Ephemerocybe angulata</name>
    <dbReference type="NCBI Taxonomy" id="980116"/>
    <lineage>
        <taxon>Eukaryota</taxon>
        <taxon>Fungi</taxon>
        <taxon>Dikarya</taxon>
        <taxon>Basidiomycota</taxon>
        <taxon>Agaricomycotina</taxon>
        <taxon>Agaricomycetes</taxon>
        <taxon>Agaricomycetidae</taxon>
        <taxon>Agaricales</taxon>
        <taxon>Agaricineae</taxon>
        <taxon>Psathyrellaceae</taxon>
        <taxon>Ephemerocybe</taxon>
    </lineage>
</organism>
<feature type="compositionally biased region" description="Polar residues" evidence="1">
    <location>
        <begin position="9"/>
        <end position="18"/>
    </location>
</feature>
<dbReference type="EMBL" id="JACGCI010000112">
    <property type="protein sequence ID" value="KAF6744962.1"/>
    <property type="molecule type" value="Genomic_DNA"/>
</dbReference>
<feature type="region of interest" description="Disordered" evidence="1">
    <location>
        <begin position="1"/>
        <end position="116"/>
    </location>
</feature>
<accession>A0A8H6LY76</accession>
<name>A0A8H6LY76_9AGAR</name>
<evidence type="ECO:0000313" key="2">
    <source>
        <dbReference type="EMBL" id="KAF6744962.1"/>
    </source>
</evidence>
<keyword evidence="3" id="KW-1185">Reference proteome</keyword>
<reference evidence="2 3" key="1">
    <citation type="submission" date="2020-07" db="EMBL/GenBank/DDBJ databases">
        <title>Comparative genomics of pyrophilous fungi reveals a link between fire events and developmental genes.</title>
        <authorList>
            <consortium name="DOE Joint Genome Institute"/>
            <person name="Steindorff A.S."/>
            <person name="Carver A."/>
            <person name="Calhoun S."/>
            <person name="Stillman K."/>
            <person name="Liu H."/>
            <person name="Lipzen A."/>
            <person name="Pangilinan J."/>
            <person name="Labutti K."/>
            <person name="Bruns T.D."/>
            <person name="Grigoriev I.V."/>
        </authorList>
    </citation>
    <scope>NUCLEOTIDE SEQUENCE [LARGE SCALE GENOMIC DNA]</scope>
    <source>
        <strain evidence="2 3">CBS 144469</strain>
    </source>
</reference>
<feature type="compositionally biased region" description="Polar residues" evidence="1">
    <location>
        <begin position="52"/>
        <end position="73"/>
    </location>
</feature>
<dbReference type="AlphaFoldDB" id="A0A8H6LY76"/>
<proteinExistence type="predicted"/>
<dbReference type="Proteomes" id="UP000521943">
    <property type="component" value="Unassembled WGS sequence"/>
</dbReference>
<sequence length="116" mass="12266">MDPALLMNMPSTSSTDKPSSAKMISQDLLNRLARTLGGGSSRKTSERKQESRGPQTPVQLPTPAISTPSSPFTMANDLMDAISTPFTHHSLSRVNSTPTSPAPQPSVPNYGGQTAN</sequence>
<protein>
    <submittedName>
        <fullName evidence="2">Uncharacterized protein</fullName>
    </submittedName>
</protein>
<gene>
    <name evidence="2" type="ORF">DFP72DRAFT_1176577</name>
</gene>
<evidence type="ECO:0000313" key="3">
    <source>
        <dbReference type="Proteomes" id="UP000521943"/>
    </source>
</evidence>